<evidence type="ECO:0000313" key="2">
    <source>
        <dbReference type="EMBL" id="EZF47314.1"/>
    </source>
</evidence>
<dbReference type="HOGENOM" id="CLU_1732799_0_0_1"/>
<sequence length="151" mass="16959">MKMEGEKRSIVLASRLFCLFVYFLLFPSLLCLLLALSSFGPVSHGFRGRDGIKPKTVRASLYSILSSACIIFCQRLPAPVVMLTTYIYDICYDDNLICTRKTNREKKPETWIVNSVNLQSDVYMLTGTMDSSSRNNKGTNAVLLDCNPISL</sequence>
<protein>
    <submittedName>
        <fullName evidence="2">Uncharacterized protein</fullName>
    </submittedName>
</protein>
<dbReference type="AlphaFoldDB" id="A0A022VN01"/>
<dbReference type="EMBL" id="KK207947">
    <property type="protein sequence ID" value="EZF47314.1"/>
    <property type="molecule type" value="Genomic_DNA"/>
</dbReference>
<keyword evidence="1" id="KW-1133">Transmembrane helix</keyword>
<feature type="transmembrane region" description="Helical" evidence="1">
    <location>
        <begin position="12"/>
        <end position="36"/>
    </location>
</feature>
<keyword evidence="1" id="KW-0472">Membrane</keyword>
<evidence type="ECO:0000256" key="1">
    <source>
        <dbReference type="SAM" id="Phobius"/>
    </source>
</evidence>
<gene>
    <name evidence="2" type="ORF">H103_08885</name>
</gene>
<reference evidence="2" key="1">
    <citation type="submission" date="2014-02" db="EMBL/GenBank/DDBJ databases">
        <title>The Genome Sequence of Trichophyton rubrum (morphotype fischeri) CBS 288.86.</title>
        <authorList>
            <consortium name="The Broad Institute Genomics Platform"/>
            <person name="Cuomo C.A."/>
            <person name="White T.C."/>
            <person name="Graser Y."/>
            <person name="Martinez-Rossi N."/>
            <person name="Heitman J."/>
            <person name="Young S.K."/>
            <person name="Zeng Q."/>
            <person name="Gargeya S."/>
            <person name="Abouelleil A."/>
            <person name="Alvarado L."/>
            <person name="Chapman S.B."/>
            <person name="Gainer-Dewar J."/>
            <person name="Goldberg J."/>
            <person name="Griggs A."/>
            <person name="Gujja S."/>
            <person name="Hansen M."/>
            <person name="Howarth C."/>
            <person name="Imamovic A."/>
            <person name="Larimer J."/>
            <person name="Martinez D."/>
            <person name="Murphy C."/>
            <person name="Pearson M.D."/>
            <person name="Persinoti G."/>
            <person name="Poon T."/>
            <person name="Priest M."/>
            <person name="Roberts A.D."/>
            <person name="Saif S."/>
            <person name="Shea T.D."/>
            <person name="Sykes S.N."/>
            <person name="Wortman J."/>
            <person name="Nusbaum C."/>
            <person name="Birren B."/>
        </authorList>
    </citation>
    <scope>NUCLEOTIDE SEQUENCE [LARGE SCALE GENOMIC DNA]</scope>
    <source>
        <strain evidence="2">CBS 288.86</strain>
    </source>
</reference>
<dbReference type="Proteomes" id="UP000023758">
    <property type="component" value="Unassembled WGS sequence"/>
</dbReference>
<keyword evidence="1" id="KW-0812">Transmembrane</keyword>
<name>A0A022VN01_TRIRU</name>
<organism evidence="2">
    <name type="scientific">Trichophyton rubrum CBS 288.86</name>
    <dbReference type="NCBI Taxonomy" id="1215330"/>
    <lineage>
        <taxon>Eukaryota</taxon>
        <taxon>Fungi</taxon>
        <taxon>Dikarya</taxon>
        <taxon>Ascomycota</taxon>
        <taxon>Pezizomycotina</taxon>
        <taxon>Eurotiomycetes</taxon>
        <taxon>Eurotiomycetidae</taxon>
        <taxon>Onygenales</taxon>
        <taxon>Arthrodermataceae</taxon>
        <taxon>Trichophyton</taxon>
    </lineage>
</organism>
<accession>A0A022VN01</accession>
<proteinExistence type="predicted"/>